<dbReference type="GO" id="GO:0046491">
    <property type="term" value="P:L-methylmalonyl-CoA metabolic process"/>
    <property type="evidence" value="ECO:0007669"/>
    <property type="project" value="TreeGrafter"/>
</dbReference>
<evidence type="ECO:0000259" key="2">
    <source>
        <dbReference type="PROSITE" id="PS51819"/>
    </source>
</evidence>
<dbReference type="GO" id="GO:0046872">
    <property type="term" value="F:metal ion binding"/>
    <property type="evidence" value="ECO:0007669"/>
    <property type="project" value="UniProtKB-KW"/>
</dbReference>
<feature type="domain" description="VOC" evidence="2">
    <location>
        <begin position="9"/>
        <end position="133"/>
    </location>
</feature>
<comment type="caution">
    <text evidence="3">The sequence shown here is derived from an EMBL/GenBank/DDBJ whole genome shotgun (WGS) entry which is preliminary data.</text>
</comment>
<dbReference type="AlphaFoldDB" id="A0A4Z0W7X5"/>
<dbReference type="PANTHER" id="PTHR43048">
    <property type="entry name" value="METHYLMALONYL-COA EPIMERASE"/>
    <property type="match status" value="1"/>
</dbReference>
<gene>
    <name evidence="3" type="ORF">E4656_15170</name>
</gene>
<proteinExistence type="predicted"/>
<accession>A0A4Z0W7X5</accession>
<dbReference type="InterPro" id="IPR029068">
    <property type="entry name" value="Glyas_Bleomycin-R_OHBP_Dase"/>
</dbReference>
<dbReference type="Pfam" id="PF00903">
    <property type="entry name" value="Glyoxalase"/>
    <property type="match status" value="1"/>
</dbReference>
<reference evidence="3 4" key="1">
    <citation type="submission" date="2019-04" db="EMBL/GenBank/DDBJ databases">
        <title>Natronospirillum operosus gen. nov., sp. nov., a haloalkaliphilic satellite isolated from decaying biomass of laboratory culture of cyanobacterium Geitlerinema sp. and proposal of Natronospirillaceae fam. nov. and Saccharospirillaceae fam. nov.</title>
        <authorList>
            <person name="Kevbrin V."/>
            <person name="Boltyanskaya Y."/>
            <person name="Koziaeva V."/>
            <person name="Grouzdev D.S."/>
            <person name="Park M."/>
            <person name="Cho J."/>
        </authorList>
    </citation>
    <scope>NUCLEOTIDE SEQUENCE [LARGE SCALE GENOMIC DNA]</scope>
    <source>
        <strain evidence="3 4">G-116</strain>
    </source>
</reference>
<dbReference type="InterPro" id="IPR037523">
    <property type="entry name" value="VOC_core"/>
</dbReference>
<dbReference type="InterPro" id="IPR018146">
    <property type="entry name" value="Glyoxalase_1_CS"/>
</dbReference>
<dbReference type="GO" id="GO:0004493">
    <property type="term" value="F:methylmalonyl-CoA epimerase activity"/>
    <property type="evidence" value="ECO:0007669"/>
    <property type="project" value="TreeGrafter"/>
</dbReference>
<dbReference type="Gene3D" id="3.10.180.10">
    <property type="entry name" value="2,3-Dihydroxybiphenyl 1,2-Dioxygenase, domain 1"/>
    <property type="match status" value="1"/>
</dbReference>
<evidence type="ECO:0000313" key="4">
    <source>
        <dbReference type="Proteomes" id="UP000297475"/>
    </source>
</evidence>
<dbReference type="GO" id="GO:0004462">
    <property type="term" value="F:lactoylglutathione lyase activity"/>
    <property type="evidence" value="ECO:0007669"/>
    <property type="project" value="InterPro"/>
</dbReference>
<organism evidence="3 4">
    <name type="scientific">Natronospirillum operosum</name>
    <dbReference type="NCBI Taxonomy" id="2759953"/>
    <lineage>
        <taxon>Bacteria</taxon>
        <taxon>Pseudomonadati</taxon>
        <taxon>Pseudomonadota</taxon>
        <taxon>Gammaproteobacteria</taxon>
        <taxon>Oceanospirillales</taxon>
        <taxon>Natronospirillaceae</taxon>
        <taxon>Natronospirillum</taxon>
    </lineage>
</organism>
<dbReference type="InterPro" id="IPR051785">
    <property type="entry name" value="MMCE/EMCE_epimerase"/>
</dbReference>
<sequence length="149" mass="16996">MKQPQPIRQFDHVGIRVSDRQQAVAFYEQLGFREVRSFEKYEANEMETSDGVRINLIFNATRLPHGRNVLLDEPIKLPGVTHPAFVVDDLYALKDWLDEAGIAITEGIHRLGPRRITLFIRDPDRNVLEFNQLVAEPASASTSPESITR</sequence>
<dbReference type="PROSITE" id="PS00934">
    <property type="entry name" value="GLYOXALASE_I_1"/>
    <property type="match status" value="1"/>
</dbReference>
<dbReference type="OrthoDB" id="9812656at2"/>
<evidence type="ECO:0000313" key="3">
    <source>
        <dbReference type="EMBL" id="TGG91729.1"/>
    </source>
</evidence>
<dbReference type="RefSeq" id="WP_135484140.1">
    <property type="nucleotide sequence ID" value="NZ_SRMF01000007.1"/>
</dbReference>
<keyword evidence="1" id="KW-0479">Metal-binding</keyword>
<dbReference type="PANTHER" id="PTHR43048:SF3">
    <property type="entry name" value="METHYLMALONYL-COA EPIMERASE, MITOCHONDRIAL"/>
    <property type="match status" value="1"/>
</dbReference>
<dbReference type="SUPFAM" id="SSF54593">
    <property type="entry name" value="Glyoxalase/Bleomycin resistance protein/Dihydroxybiphenyl dioxygenase"/>
    <property type="match status" value="1"/>
</dbReference>
<dbReference type="Proteomes" id="UP000297475">
    <property type="component" value="Unassembled WGS sequence"/>
</dbReference>
<name>A0A4Z0W7X5_9GAMM</name>
<dbReference type="EMBL" id="SRMF01000007">
    <property type="protein sequence ID" value="TGG91729.1"/>
    <property type="molecule type" value="Genomic_DNA"/>
</dbReference>
<dbReference type="InterPro" id="IPR004360">
    <property type="entry name" value="Glyas_Fos-R_dOase_dom"/>
</dbReference>
<keyword evidence="4" id="KW-1185">Reference proteome</keyword>
<evidence type="ECO:0000256" key="1">
    <source>
        <dbReference type="ARBA" id="ARBA00022723"/>
    </source>
</evidence>
<protein>
    <submittedName>
        <fullName evidence="3">VOC family protein</fullName>
    </submittedName>
</protein>
<dbReference type="PROSITE" id="PS51819">
    <property type="entry name" value="VOC"/>
    <property type="match status" value="1"/>
</dbReference>